<accession>A0A367LF74</accession>
<dbReference type="InterPro" id="IPR011042">
    <property type="entry name" value="6-blade_b-propeller_TolB-like"/>
</dbReference>
<comment type="caution">
    <text evidence="2">The sequence shown here is derived from an EMBL/GenBank/DDBJ whole genome shotgun (WGS) entry which is preliminary data.</text>
</comment>
<dbReference type="Pfam" id="PF08450">
    <property type="entry name" value="SGL"/>
    <property type="match status" value="1"/>
</dbReference>
<protein>
    <recommendedName>
        <fullName evidence="1">SMP-30/Gluconolactonase/LRE-like region domain-containing protein</fullName>
    </recommendedName>
</protein>
<evidence type="ECO:0000313" key="3">
    <source>
        <dbReference type="Proteomes" id="UP000253664"/>
    </source>
</evidence>
<dbReference type="InterPro" id="IPR052988">
    <property type="entry name" value="Oryzine_lactonohydrolase"/>
</dbReference>
<dbReference type="Gene3D" id="2.120.10.30">
    <property type="entry name" value="TolB, C-terminal domain"/>
    <property type="match status" value="1"/>
</dbReference>
<keyword evidence="3" id="KW-1185">Reference proteome</keyword>
<feature type="domain" description="SMP-30/Gluconolactonase/LRE-like region" evidence="1">
    <location>
        <begin position="142"/>
        <end position="317"/>
    </location>
</feature>
<dbReference type="STRING" id="1330021.A0A367LF74"/>
<dbReference type="InterPro" id="IPR013658">
    <property type="entry name" value="SGL"/>
</dbReference>
<dbReference type="Proteomes" id="UP000253664">
    <property type="component" value="Unassembled WGS sequence"/>
</dbReference>
<dbReference type="EMBL" id="LKCN02000007">
    <property type="protein sequence ID" value="RCI13075.1"/>
    <property type="molecule type" value="Genomic_DNA"/>
</dbReference>
<dbReference type="PANTHER" id="PTHR47064">
    <property type="entry name" value="PUTATIVE (AFU_ORTHOLOGUE AFUA_1G08990)-RELATED"/>
    <property type="match status" value="1"/>
</dbReference>
<name>A0A367LF74_9HYPO</name>
<dbReference type="PANTHER" id="PTHR47064:SF2">
    <property type="entry name" value="SMP-30_GLUCONOLACTONASE_LRE-LIKE REGION DOMAIN-CONTAINING PROTEIN-RELATED"/>
    <property type="match status" value="1"/>
</dbReference>
<proteinExistence type="predicted"/>
<reference evidence="2 3" key="1">
    <citation type="journal article" date="2015" name="BMC Genomics">
        <title>Insights from the genome of Ophiocordyceps polyrhachis-furcata to pathogenicity and host specificity in insect fungi.</title>
        <authorList>
            <person name="Wichadakul D."/>
            <person name="Kobmoo N."/>
            <person name="Ingsriswang S."/>
            <person name="Tangphatsornruang S."/>
            <person name="Chantasingh D."/>
            <person name="Luangsa-ard J.J."/>
            <person name="Eurwilaichitr L."/>
        </authorList>
    </citation>
    <scope>NUCLEOTIDE SEQUENCE [LARGE SCALE GENOMIC DNA]</scope>
    <source>
        <strain evidence="2 3">BCC 54312</strain>
    </source>
</reference>
<evidence type="ECO:0000259" key="1">
    <source>
        <dbReference type="Pfam" id="PF08450"/>
    </source>
</evidence>
<dbReference type="SUPFAM" id="SSF63829">
    <property type="entry name" value="Calcium-dependent phosphotriesterase"/>
    <property type="match status" value="1"/>
</dbReference>
<gene>
    <name evidence="2" type="ORF">L249_1117</name>
</gene>
<dbReference type="OrthoDB" id="423498at2759"/>
<organism evidence="2 3">
    <name type="scientific">Ophiocordyceps polyrhachis-furcata BCC 54312</name>
    <dbReference type="NCBI Taxonomy" id="1330021"/>
    <lineage>
        <taxon>Eukaryota</taxon>
        <taxon>Fungi</taxon>
        <taxon>Dikarya</taxon>
        <taxon>Ascomycota</taxon>
        <taxon>Pezizomycotina</taxon>
        <taxon>Sordariomycetes</taxon>
        <taxon>Hypocreomycetidae</taxon>
        <taxon>Hypocreales</taxon>
        <taxon>Ophiocordycipitaceae</taxon>
        <taxon>Ophiocordyceps</taxon>
    </lineage>
</organism>
<dbReference type="AlphaFoldDB" id="A0A367LF74"/>
<evidence type="ECO:0000313" key="2">
    <source>
        <dbReference type="EMBL" id="RCI13075.1"/>
    </source>
</evidence>
<sequence length="360" mass="40076">MRSVNMSALLSAATDAQYLAKLPDSGISLLSYHSDFLQLLGPDATARQVWDLPWEAFHEAGVYNKKDNSLYISSNYNGMDDNINITVVSLDTDEYNFYSTQFPHLAMANGGSSYYPPGSSRNHTPPMHVYCDEGDFEHYSQLIAVDPNTNQSYPLLTNFLGKNFSSINDVRQHPVTGDLWFTDADYGYFQHFRPPPKIPKQVYRFEPSTGVIQVVADGFIQPNGIEFSPDLGTVYISDTGSQQFDVVPGQPSTIYAFDLVKNKRLANRRVFAYANVGFPDGVHCDTQGNVWAAAGDGVHIWNPEGVPLGKIYIGETSNNFAFAPGKVFVFSNHRLWVVENVTALGREVCTDFGRDLECCQ</sequence>